<proteinExistence type="predicted"/>
<protein>
    <submittedName>
        <fullName evidence="2">Uncharacterized protein</fullName>
    </submittedName>
</protein>
<keyword evidence="3" id="KW-1185">Reference proteome</keyword>
<organism evidence="2 3">
    <name type="scientific">Pleurodeles waltl</name>
    <name type="common">Iberian ribbed newt</name>
    <dbReference type="NCBI Taxonomy" id="8319"/>
    <lineage>
        <taxon>Eukaryota</taxon>
        <taxon>Metazoa</taxon>
        <taxon>Chordata</taxon>
        <taxon>Craniata</taxon>
        <taxon>Vertebrata</taxon>
        <taxon>Euteleostomi</taxon>
        <taxon>Amphibia</taxon>
        <taxon>Batrachia</taxon>
        <taxon>Caudata</taxon>
        <taxon>Salamandroidea</taxon>
        <taxon>Salamandridae</taxon>
        <taxon>Pleurodelinae</taxon>
        <taxon>Pleurodeles</taxon>
    </lineage>
</organism>
<name>A0AAV7UDD4_PLEWA</name>
<evidence type="ECO:0000313" key="3">
    <source>
        <dbReference type="Proteomes" id="UP001066276"/>
    </source>
</evidence>
<sequence length="127" mass="13799">MGQRLPCRATARESAQFQHSGAGGSDPLSSQATGKVRLIRFRTMQLQGWGESRKYSAGELPSRLGKDISMLRESPPDRPCISRHQELEIVYAVPCVTQTSDTHRSAILLYPAGSMGLGGEAAQPETK</sequence>
<evidence type="ECO:0000313" key="2">
    <source>
        <dbReference type="EMBL" id="KAJ1185723.1"/>
    </source>
</evidence>
<reference evidence="2" key="1">
    <citation type="journal article" date="2022" name="bioRxiv">
        <title>Sequencing and chromosome-scale assembly of the giantPleurodeles waltlgenome.</title>
        <authorList>
            <person name="Brown T."/>
            <person name="Elewa A."/>
            <person name="Iarovenko S."/>
            <person name="Subramanian E."/>
            <person name="Araus A.J."/>
            <person name="Petzold A."/>
            <person name="Susuki M."/>
            <person name="Suzuki K.-i.T."/>
            <person name="Hayashi T."/>
            <person name="Toyoda A."/>
            <person name="Oliveira C."/>
            <person name="Osipova E."/>
            <person name="Leigh N.D."/>
            <person name="Simon A."/>
            <person name="Yun M.H."/>
        </authorList>
    </citation>
    <scope>NUCLEOTIDE SEQUENCE</scope>
    <source>
        <strain evidence="2">20211129_DDA</strain>
        <tissue evidence="2">Liver</tissue>
    </source>
</reference>
<dbReference type="AlphaFoldDB" id="A0AAV7UDD4"/>
<gene>
    <name evidence="2" type="ORF">NDU88_002510</name>
</gene>
<feature type="region of interest" description="Disordered" evidence="1">
    <location>
        <begin position="1"/>
        <end position="33"/>
    </location>
</feature>
<dbReference type="EMBL" id="JANPWB010000005">
    <property type="protein sequence ID" value="KAJ1185723.1"/>
    <property type="molecule type" value="Genomic_DNA"/>
</dbReference>
<comment type="caution">
    <text evidence="2">The sequence shown here is derived from an EMBL/GenBank/DDBJ whole genome shotgun (WGS) entry which is preliminary data.</text>
</comment>
<evidence type="ECO:0000256" key="1">
    <source>
        <dbReference type="SAM" id="MobiDB-lite"/>
    </source>
</evidence>
<dbReference type="Proteomes" id="UP001066276">
    <property type="component" value="Chromosome 3_1"/>
</dbReference>
<accession>A0AAV7UDD4</accession>